<feature type="active site" evidence="1">
    <location>
        <position position="179"/>
    </location>
</feature>
<dbReference type="GO" id="GO:0043504">
    <property type="term" value="P:mitochondrial DNA repair"/>
    <property type="evidence" value="ECO:0007669"/>
    <property type="project" value="UniProtKB-UniRule"/>
</dbReference>
<dbReference type="InterPro" id="IPR038726">
    <property type="entry name" value="PDDEXK_AddAB-type"/>
</dbReference>
<comment type="function">
    <text evidence="1">Metal-dependent single-stranded DNA (ssDNA) exonuclease involved in mitochondrial genome maintenance.</text>
</comment>
<dbReference type="InParanoid" id="A9QY30"/>
<keyword evidence="1 3" id="KW-0269">Exonuclease</keyword>
<dbReference type="EMBL" id="BX284605">
    <property type="protein sequence ID" value="CAP59522.1"/>
    <property type="molecule type" value="Genomic_DNA"/>
</dbReference>
<name>A9QY30_CAEEL</name>
<dbReference type="FunFam" id="3.90.320.10:FF:000034">
    <property type="entry name" value="Mitochondrial genome maintenance exonuclease 1"/>
    <property type="match status" value="1"/>
</dbReference>
<dbReference type="STRING" id="6239.C27H6.9.1"/>
<dbReference type="Bgee" id="WBGene00077500">
    <property type="expression patterns" value="Expressed in germ line (C elegans) and 4 other cell types or tissues"/>
</dbReference>
<evidence type="ECO:0000256" key="1">
    <source>
        <dbReference type="HAMAP-Rule" id="MF_03030"/>
    </source>
</evidence>
<accession>A9QY30</accession>
<dbReference type="GO" id="GO:0008297">
    <property type="term" value="F:single-stranded DNA exodeoxyribonuclease activity"/>
    <property type="evidence" value="ECO:0000318"/>
    <property type="project" value="GO_Central"/>
</dbReference>
<dbReference type="OMA" id="ELAICEQ"/>
<dbReference type="GeneID" id="6418702"/>
<dbReference type="WormBase" id="C27H6.9">
    <property type="protein sequence ID" value="CE41984"/>
    <property type="gene ID" value="WBGene00077500"/>
</dbReference>
<keyword evidence="1" id="KW-0496">Mitochondrion</keyword>
<reference evidence="3 4" key="1">
    <citation type="journal article" date="1998" name="Science">
        <title>Genome sequence of the nematode C. elegans: a platform for investigating biology.</title>
        <authorList>
            <consortium name="The C. elegans sequencing consortium"/>
            <person name="Sulson J.E."/>
            <person name="Waterston R."/>
        </authorList>
    </citation>
    <scope>NUCLEOTIDE SEQUENCE [LARGE SCALE GENOMIC DNA]</scope>
    <source>
        <strain evidence="3 4">Bristol N2</strain>
    </source>
</reference>
<keyword evidence="4" id="KW-1185">Reference proteome</keyword>
<dbReference type="SMR" id="A9QY30"/>
<sequence length="284" mass="32496">MSRKCTIRYGTSIMPSFAKLIDVAPPTEAEFNNPCLFPEKRIAENSETSTLRRPFLSAILSAISDQKALYLWQKAKIDEMGLSAFKSSMTERMSLGTKTHTKVEEMLKLGHHESKLNNLIDNEKNAAIRNFMKSAMPVILEIQDPQNAICEKKVRHPTLAYQGRFDAVVKYKDYWNILDWKTTPARSSFSTQREDSLSYTSYVRQLAAYASAFNHDVRFENLPFVKQGILVSLKEDGSPAEVYQISEDEMMRTLEEVTEKLNEFWCKVTSANQVNIDLAYKPPK</sequence>
<dbReference type="AGR" id="WB:WBGene00077500"/>
<dbReference type="KEGG" id="cel:CELE_C27H6.9"/>
<dbReference type="PANTHER" id="PTHR31340:SF3">
    <property type="entry name" value="MITOCHONDRIAL GENOME MAINTENANCE EXONUCLEASE 1"/>
    <property type="match status" value="1"/>
</dbReference>
<dbReference type="Gene3D" id="3.90.320.10">
    <property type="match status" value="1"/>
</dbReference>
<feature type="active site" evidence="1">
    <location>
        <position position="181"/>
    </location>
</feature>
<protein>
    <recommendedName>
        <fullName evidence="1">Mitochondrial genome maintenance exonuclease 1</fullName>
        <ecNumber evidence="1">3.1.-.-</ecNumber>
    </recommendedName>
</protein>
<evidence type="ECO:0000313" key="5">
    <source>
        <dbReference type="WormBase" id="C27H6.9"/>
    </source>
</evidence>
<dbReference type="Pfam" id="PF12705">
    <property type="entry name" value="PDDEXK_1"/>
    <property type="match status" value="1"/>
</dbReference>
<dbReference type="GO" id="GO:0005739">
    <property type="term" value="C:mitochondrion"/>
    <property type="evidence" value="ECO:0000318"/>
    <property type="project" value="GO_Central"/>
</dbReference>
<gene>
    <name evidence="3 5" type="ORF">C27H6.9</name>
    <name evidence="3" type="ORF">CELE_C27H6.9</name>
</gene>
<comment type="similarity">
    <text evidence="1">Belongs to the MGME1 family.</text>
</comment>
<dbReference type="Proteomes" id="UP000001940">
    <property type="component" value="Chromosome V"/>
</dbReference>
<keyword evidence="6" id="KW-1267">Proteomics identification</keyword>
<dbReference type="PeptideAtlas" id="A9QY30"/>
<dbReference type="HAMAP" id="MF_03030">
    <property type="entry name" value="MGME1"/>
    <property type="match status" value="1"/>
</dbReference>
<dbReference type="eggNOG" id="ENOG502QVKE">
    <property type="taxonomic scope" value="Eukaryota"/>
</dbReference>
<dbReference type="CTD" id="6418702"/>
<keyword evidence="1" id="KW-0540">Nuclease</keyword>
<dbReference type="InterPro" id="IPR011604">
    <property type="entry name" value="PDDEXK-like_dom_sf"/>
</dbReference>
<dbReference type="PaxDb" id="6239-C27H6.9"/>
<dbReference type="HOGENOM" id="CLU_084008_1_0_1"/>
<comment type="subcellular location">
    <subcellularLocation>
        <location evidence="1">Mitochondrion</location>
    </subcellularLocation>
</comment>
<dbReference type="PANTHER" id="PTHR31340">
    <property type="entry name" value="MITOCHONDRIAL GENOME MAINTENANCE EXONUCLEASE 1"/>
    <property type="match status" value="1"/>
</dbReference>
<evidence type="ECO:0000259" key="2">
    <source>
        <dbReference type="Pfam" id="PF12705"/>
    </source>
</evidence>
<dbReference type="UCSC" id="C27H6.9">
    <property type="organism name" value="c. elegans"/>
</dbReference>
<dbReference type="FunCoup" id="A9QY30">
    <property type="interactions" value="131"/>
</dbReference>
<dbReference type="RefSeq" id="NP_001122867.1">
    <property type="nucleotide sequence ID" value="NM_001129395.2"/>
</dbReference>
<dbReference type="EC" id="3.1.-.-" evidence="1"/>
<feature type="domain" description="PD-(D/E)XK endonuclease-like" evidence="2">
    <location>
        <begin position="156"/>
        <end position="261"/>
    </location>
</feature>
<dbReference type="GO" id="GO:0006264">
    <property type="term" value="P:mitochondrial DNA replication"/>
    <property type="evidence" value="ECO:0000318"/>
    <property type="project" value="GO_Central"/>
</dbReference>
<organism evidence="3 4">
    <name type="scientific">Caenorhabditis elegans</name>
    <dbReference type="NCBI Taxonomy" id="6239"/>
    <lineage>
        <taxon>Eukaryota</taxon>
        <taxon>Metazoa</taxon>
        <taxon>Ecdysozoa</taxon>
        <taxon>Nematoda</taxon>
        <taxon>Chromadorea</taxon>
        <taxon>Rhabditida</taxon>
        <taxon>Rhabditina</taxon>
        <taxon>Rhabditomorpha</taxon>
        <taxon>Rhabditoidea</taxon>
        <taxon>Rhabditidae</taxon>
        <taxon>Peloderinae</taxon>
        <taxon>Caenorhabditis</taxon>
    </lineage>
</organism>
<dbReference type="PhylomeDB" id="A9QY30"/>
<evidence type="ECO:0000313" key="3">
    <source>
        <dbReference type="EMBL" id="CAP59522.1"/>
    </source>
</evidence>
<feature type="active site" evidence="1">
    <location>
        <position position="166"/>
    </location>
</feature>
<evidence type="ECO:0000313" key="4">
    <source>
        <dbReference type="Proteomes" id="UP000001940"/>
    </source>
</evidence>
<proteinExistence type="evidence at protein level"/>
<evidence type="ECO:0007829" key="6">
    <source>
        <dbReference type="PeptideAtlas" id="A9QY30"/>
    </source>
</evidence>
<dbReference type="AlphaFoldDB" id="A9QY30"/>
<keyword evidence="1" id="KW-0378">Hydrolase</keyword>
<dbReference type="OrthoDB" id="5777131at2759"/>